<protein>
    <submittedName>
        <fullName evidence="1">Uncharacterized protein</fullName>
    </submittedName>
</protein>
<proteinExistence type="predicted"/>
<comment type="caution">
    <text evidence="1">The sequence shown here is derived from an EMBL/GenBank/DDBJ whole genome shotgun (WGS) entry which is preliminary data.</text>
</comment>
<keyword evidence="2" id="KW-1185">Reference proteome</keyword>
<gene>
    <name evidence="1" type="ORF">ACFQV2_12985</name>
</gene>
<dbReference type="Proteomes" id="UP001596512">
    <property type="component" value="Unassembled WGS sequence"/>
</dbReference>
<organism evidence="1 2">
    <name type="scientific">Actinokineospora soli</name>
    <dbReference type="NCBI Taxonomy" id="1048753"/>
    <lineage>
        <taxon>Bacteria</taxon>
        <taxon>Bacillati</taxon>
        <taxon>Actinomycetota</taxon>
        <taxon>Actinomycetes</taxon>
        <taxon>Pseudonocardiales</taxon>
        <taxon>Pseudonocardiaceae</taxon>
        <taxon>Actinokineospora</taxon>
    </lineage>
</organism>
<sequence length="235" mass="25454">MSYTVGLSPRGASISASCQFEVVSEWYQQNLGGEREYHYIIKNVGTISCGTDIHLYSLDDIAGFWNTGALSPGQTTSKHWNNANPHNLAYVPGLSPNGATTSGPCKMEITRTWYVEQPGGEREFWFDVKNTGTVACVADVLLGSRSTVTMFGTGTKVPGQSTTVPHNNANPLAAAYVVGFAPDGATLTTPCKFQLTRSWYLQRINADGSVEREFHQTYQNIGSITCSAVRLLATA</sequence>
<dbReference type="EMBL" id="JBHTEY010000004">
    <property type="protein sequence ID" value="MFC7614310.1"/>
    <property type="molecule type" value="Genomic_DNA"/>
</dbReference>
<accession>A0ABW2TKN6</accession>
<reference evidence="2" key="1">
    <citation type="journal article" date="2019" name="Int. J. Syst. Evol. Microbiol.">
        <title>The Global Catalogue of Microorganisms (GCM) 10K type strain sequencing project: providing services to taxonomists for standard genome sequencing and annotation.</title>
        <authorList>
            <consortium name="The Broad Institute Genomics Platform"/>
            <consortium name="The Broad Institute Genome Sequencing Center for Infectious Disease"/>
            <person name="Wu L."/>
            <person name="Ma J."/>
        </authorList>
    </citation>
    <scope>NUCLEOTIDE SEQUENCE [LARGE SCALE GENOMIC DNA]</scope>
    <source>
        <strain evidence="2">JCM 17695</strain>
    </source>
</reference>
<evidence type="ECO:0000313" key="1">
    <source>
        <dbReference type="EMBL" id="MFC7614310.1"/>
    </source>
</evidence>
<evidence type="ECO:0000313" key="2">
    <source>
        <dbReference type="Proteomes" id="UP001596512"/>
    </source>
</evidence>
<name>A0ABW2TKN6_9PSEU</name>